<dbReference type="RefSeq" id="WP_012744877.1">
    <property type="nucleotide sequence ID" value="NC_012785.1"/>
</dbReference>
<sequence>MRTIIFVFSIIMISSIALAGISVGLDTLIASSYFIEPDATPVSTVLVIGLDFQMDFARFFKVGLTTPIFGAFISDESDITPIPPGFLWYTYAGVKLPFGRFYAMADIGTILAIGGFVPESKFLRVGGGFYFGPRKFVELATVAKLEEFQESLGKIFTFKIGYQF</sequence>
<evidence type="ECO:0008006" key="3">
    <source>
        <dbReference type="Google" id="ProtNLM"/>
    </source>
</evidence>
<dbReference type="Proteomes" id="UP000002382">
    <property type="component" value="Chromosome"/>
</dbReference>
<evidence type="ECO:0000313" key="2">
    <source>
        <dbReference type="Proteomes" id="UP000002382"/>
    </source>
</evidence>
<dbReference type="HOGENOM" id="CLU_1616855_0_0_0"/>
<protein>
    <recommendedName>
        <fullName evidence="3">Outer membrane protein beta-barrel domain-containing protein</fullName>
    </recommendedName>
</protein>
<accession>C5CDK6</accession>
<dbReference type="EMBL" id="CP001634">
    <property type="protein sequence ID" value="ACR79090.1"/>
    <property type="molecule type" value="Genomic_DNA"/>
</dbReference>
<dbReference type="eggNOG" id="ENOG5034C9K">
    <property type="taxonomic scope" value="Bacteria"/>
</dbReference>
<dbReference type="OrthoDB" id="45335at2"/>
<dbReference type="AlphaFoldDB" id="C5CDK6"/>
<evidence type="ECO:0000313" key="1">
    <source>
        <dbReference type="EMBL" id="ACR79090.1"/>
    </source>
</evidence>
<reference evidence="1 2" key="1">
    <citation type="submission" date="2009-06" db="EMBL/GenBank/DDBJ databases">
        <title>Complete sequence of Thermotogales bacterium TBF 19.5.1.</title>
        <authorList>
            <consortium name="US DOE Joint Genome Institute"/>
            <person name="Lucas S."/>
            <person name="Copeland A."/>
            <person name="Lapidus A."/>
            <person name="Glavina del Rio T."/>
            <person name="Tice H."/>
            <person name="Bruce D."/>
            <person name="Goodwin L."/>
            <person name="Pitluck S."/>
            <person name="Chertkov O."/>
            <person name="Brettin T."/>
            <person name="Detter J.C."/>
            <person name="Han C."/>
            <person name="Schmutz J."/>
            <person name="Larimer F."/>
            <person name="Land M."/>
            <person name="Hauser L."/>
            <person name="Kyrpides N."/>
            <person name="Ovchinnikova G."/>
            <person name="Noll K."/>
        </authorList>
    </citation>
    <scope>NUCLEOTIDE SEQUENCE [LARGE SCALE GENOMIC DNA]</scope>
    <source>
        <strain evidence="2">ATCC BAA-1733 / DSM 21960 / TBF 19.5.1</strain>
    </source>
</reference>
<organism evidence="1 2">
    <name type="scientific">Kosmotoga olearia (strain ATCC BAA-1733 / DSM 21960 / TBF 19.5.1)</name>
    <dbReference type="NCBI Taxonomy" id="521045"/>
    <lineage>
        <taxon>Bacteria</taxon>
        <taxon>Thermotogati</taxon>
        <taxon>Thermotogota</taxon>
        <taxon>Thermotogae</taxon>
        <taxon>Kosmotogales</taxon>
        <taxon>Kosmotogaceae</taxon>
        <taxon>Kosmotoga</taxon>
    </lineage>
</organism>
<reference evidence="1 2" key="2">
    <citation type="journal article" date="2011" name="J. Bacteriol.">
        <title>Genome Sequence of Kosmotoga olearia Strain TBF 19.5.1, a Thermophilic Bacterium with a Wide Growth Temperature Range, Isolated from the Troll B Oil Platform in the North Sea.</title>
        <authorList>
            <person name="Swithers K.S."/>
            <person name="Dipippo J.L."/>
            <person name="Bruce D.C."/>
            <person name="Detter C."/>
            <person name="Tapia R."/>
            <person name="Han S."/>
            <person name="Goodwin L.A."/>
            <person name="Han J."/>
            <person name="Woyke T."/>
            <person name="Pitluck S."/>
            <person name="Pennacchio L."/>
            <person name="Nolan M."/>
            <person name="Mikhailova N."/>
            <person name="Land M.L."/>
            <person name="Nesbo C.L."/>
            <person name="Gogarten J.P."/>
            <person name="Noll K.M."/>
        </authorList>
    </citation>
    <scope>NUCLEOTIDE SEQUENCE [LARGE SCALE GENOMIC DNA]</scope>
    <source>
        <strain evidence="2">ATCC BAA-1733 / DSM 21960 / TBF 19.5.1</strain>
    </source>
</reference>
<keyword evidence="2" id="KW-1185">Reference proteome</keyword>
<dbReference type="STRING" id="521045.Kole_0365"/>
<dbReference type="KEGG" id="kol:Kole_0365"/>
<proteinExistence type="predicted"/>
<name>C5CDK6_KOSOT</name>
<gene>
    <name evidence="1" type="ordered locus">Kole_0365</name>
</gene>